<reference evidence="1" key="1">
    <citation type="journal article" date="2022" name="bioRxiv">
        <title>Sequencing and chromosome-scale assembly of the giantPleurodeles waltlgenome.</title>
        <authorList>
            <person name="Brown T."/>
            <person name="Elewa A."/>
            <person name="Iarovenko S."/>
            <person name="Subramanian E."/>
            <person name="Araus A.J."/>
            <person name="Petzold A."/>
            <person name="Susuki M."/>
            <person name="Suzuki K.-i.T."/>
            <person name="Hayashi T."/>
            <person name="Toyoda A."/>
            <person name="Oliveira C."/>
            <person name="Osipova E."/>
            <person name="Leigh N.D."/>
            <person name="Simon A."/>
            <person name="Yun M.H."/>
        </authorList>
    </citation>
    <scope>NUCLEOTIDE SEQUENCE</scope>
    <source>
        <strain evidence="1">20211129_DDA</strain>
        <tissue evidence="1">Liver</tissue>
    </source>
</reference>
<protein>
    <submittedName>
        <fullName evidence="1">Uncharacterized protein</fullName>
    </submittedName>
</protein>
<dbReference type="Proteomes" id="UP001066276">
    <property type="component" value="Chromosome 7"/>
</dbReference>
<name>A0AAV7PU52_PLEWA</name>
<gene>
    <name evidence="1" type="ORF">NDU88_009290</name>
</gene>
<organism evidence="1 2">
    <name type="scientific">Pleurodeles waltl</name>
    <name type="common">Iberian ribbed newt</name>
    <dbReference type="NCBI Taxonomy" id="8319"/>
    <lineage>
        <taxon>Eukaryota</taxon>
        <taxon>Metazoa</taxon>
        <taxon>Chordata</taxon>
        <taxon>Craniata</taxon>
        <taxon>Vertebrata</taxon>
        <taxon>Euteleostomi</taxon>
        <taxon>Amphibia</taxon>
        <taxon>Batrachia</taxon>
        <taxon>Caudata</taxon>
        <taxon>Salamandroidea</taxon>
        <taxon>Salamandridae</taxon>
        <taxon>Pleurodelinae</taxon>
        <taxon>Pleurodeles</taxon>
    </lineage>
</organism>
<evidence type="ECO:0000313" key="2">
    <source>
        <dbReference type="Proteomes" id="UP001066276"/>
    </source>
</evidence>
<dbReference type="AlphaFoldDB" id="A0AAV7PU52"/>
<comment type="caution">
    <text evidence="1">The sequence shown here is derived from an EMBL/GenBank/DDBJ whole genome shotgun (WGS) entry which is preliminary data.</text>
</comment>
<evidence type="ECO:0000313" key="1">
    <source>
        <dbReference type="EMBL" id="KAJ1130946.1"/>
    </source>
</evidence>
<proteinExistence type="predicted"/>
<accession>A0AAV7PU52</accession>
<sequence>MEHAHKMYLVPRQQVEHLSPSNTDVWDIRKNETHRLDAEIKAILNRTDLKPHDKAGLYSGALQNFLQYYKQLTFEKNKLTLYTPDAEQPPGPSTQAHDIGPTPTTDAFVLDLLKNISQKYRGAAQMLLSKMSTTKDLTTWNARGEFVYKGQPVAGSHMYDLVRGLTHGKTLTTREAPRGWEQFLNAAAELNIPSTIIGNAENRRKLESLKDPAPAIFTRSPAISTSPFFPQLTPARDRADLPMGPKKRLFKMNTWLPI</sequence>
<keyword evidence="2" id="KW-1185">Reference proteome</keyword>
<dbReference type="EMBL" id="JANPWB010000011">
    <property type="protein sequence ID" value="KAJ1130946.1"/>
    <property type="molecule type" value="Genomic_DNA"/>
</dbReference>